<evidence type="ECO:0000313" key="2">
    <source>
        <dbReference type="Proteomes" id="UP000696573"/>
    </source>
</evidence>
<organism evidence="1 2">
    <name type="scientific">Clonostachys rhizophaga</name>
    <dbReference type="NCBI Taxonomy" id="160324"/>
    <lineage>
        <taxon>Eukaryota</taxon>
        <taxon>Fungi</taxon>
        <taxon>Dikarya</taxon>
        <taxon>Ascomycota</taxon>
        <taxon>Pezizomycotina</taxon>
        <taxon>Sordariomycetes</taxon>
        <taxon>Hypocreomycetidae</taxon>
        <taxon>Hypocreales</taxon>
        <taxon>Bionectriaceae</taxon>
        <taxon>Clonostachys</taxon>
    </lineage>
</organism>
<proteinExistence type="predicted"/>
<gene>
    <name evidence="1" type="ORF">CRHIZ90672A_00015332</name>
</gene>
<keyword evidence="2" id="KW-1185">Reference proteome</keyword>
<dbReference type="Proteomes" id="UP000696573">
    <property type="component" value="Unassembled WGS sequence"/>
</dbReference>
<reference evidence="1" key="1">
    <citation type="submission" date="2021-10" db="EMBL/GenBank/DDBJ databases">
        <authorList>
            <person name="Piombo E."/>
        </authorList>
    </citation>
    <scope>NUCLEOTIDE SEQUENCE</scope>
</reference>
<dbReference type="EMBL" id="CABFNQ020000766">
    <property type="protein sequence ID" value="CAH0042239.1"/>
    <property type="molecule type" value="Genomic_DNA"/>
</dbReference>
<protein>
    <submittedName>
        <fullName evidence="1">Uncharacterized protein</fullName>
    </submittedName>
</protein>
<sequence>MEGLSTRPNKHLPTHREIQRLKTGCRSARHGKPSVTNSGCLAGAAPLQAANAWDTVFGVVDNIQAAAP</sequence>
<accession>A0A9N9W1D1</accession>
<dbReference type="AlphaFoldDB" id="A0A9N9W1D1"/>
<evidence type="ECO:0000313" key="1">
    <source>
        <dbReference type="EMBL" id="CAH0042239.1"/>
    </source>
</evidence>
<name>A0A9N9W1D1_9HYPO</name>
<comment type="caution">
    <text evidence="1">The sequence shown here is derived from an EMBL/GenBank/DDBJ whole genome shotgun (WGS) entry which is preliminary data.</text>
</comment>